<organism evidence="1">
    <name type="scientific">virus sp. ctDYl1</name>
    <dbReference type="NCBI Taxonomy" id="2826795"/>
    <lineage>
        <taxon>Viruses</taxon>
    </lineage>
</organism>
<accession>A0A8S5RAD5</accession>
<dbReference type="EMBL" id="BK015846">
    <property type="protein sequence ID" value="DAE27940.1"/>
    <property type="molecule type" value="Genomic_DNA"/>
</dbReference>
<proteinExistence type="predicted"/>
<reference evidence="1" key="1">
    <citation type="journal article" date="2021" name="Proc. Natl. Acad. Sci. U.S.A.">
        <title>A Catalog of Tens of Thousands of Viruses from Human Metagenomes Reveals Hidden Associations with Chronic Diseases.</title>
        <authorList>
            <person name="Tisza M.J."/>
            <person name="Buck C.B."/>
        </authorList>
    </citation>
    <scope>NUCLEOTIDE SEQUENCE</scope>
    <source>
        <strain evidence="1">CtDYl1</strain>
    </source>
</reference>
<evidence type="ECO:0000313" key="1">
    <source>
        <dbReference type="EMBL" id="DAE27940.1"/>
    </source>
</evidence>
<name>A0A8S5RAD5_9VIRU</name>
<protein>
    <submittedName>
        <fullName evidence="1">Uncharacterized protein</fullName>
    </submittedName>
</protein>
<sequence>MDQEKTKGCPEWKTQVQQAPAKEIVDFAKAHPCDYMRKCLEQYPYWGNQDNGFNRKKFKEIFNEH</sequence>